<comment type="caution">
    <text evidence="1">The sequence shown here is derived from an EMBL/GenBank/DDBJ whole genome shotgun (WGS) entry which is preliminary data.</text>
</comment>
<evidence type="ECO:0000313" key="2">
    <source>
        <dbReference type="Proteomes" id="UP000316184"/>
    </source>
</evidence>
<organism evidence="1 2">
    <name type="scientific">Saccharopolyspora dendranthemae</name>
    <dbReference type="NCBI Taxonomy" id="1181886"/>
    <lineage>
        <taxon>Bacteria</taxon>
        <taxon>Bacillati</taxon>
        <taxon>Actinomycetota</taxon>
        <taxon>Actinomycetes</taxon>
        <taxon>Pseudonocardiales</taxon>
        <taxon>Pseudonocardiaceae</taxon>
        <taxon>Saccharopolyspora</taxon>
    </lineage>
</organism>
<dbReference type="SUPFAM" id="SSF53335">
    <property type="entry name" value="S-adenosyl-L-methionine-dependent methyltransferases"/>
    <property type="match status" value="1"/>
</dbReference>
<dbReference type="InterPro" id="IPR029063">
    <property type="entry name" value="SAM-dependent_MTases_sf"/>
</dbReference>
<dbReference type="PIRSF" id="PIRSF017393">
    <property type="entry name" value="MTase_SAV2177"/>
    <property type="match status" value="1"/>
</dbReference>
<sequence length="263" mass="28765">MVDVPGVDCTTPNAARIYDYDLGGEHNFEADRAASEEIRRTVAPTGPFIARANRAFLQRAVRFCLDQGIDQFLDLGSGIPTVGNVHEIAQARNPRARVLYADVEPVAVAHTRHLLEGNAHAGIVQADVRDPEAVLGSPEAARLLDFSRPVALLEVAVLHYITRQEQAGMRRYRDVLAPGSAVVVSTLTADQREEEAARVERFFAEKTAAPVTCRTADEVRELFDGTELVPPGIVWTPQWRPDPADPNGWEPNRAGCWAGVGLL</sequence>
<dbReference type="Pfam" id="PF04672">
    <property type="entry name" value="Methyltransf_19"/>
    <property type="match status" value="1"/>
</dbReference>
<dbReference type="Gene3D" id="3.40.50.150">
    <property type="entry name" value="Vaccinia Virus protein VP39"/>
    <property type="match status" value="1"/>
</dbReference>
<name>A0A561U755_9PSEU</name>
<proteinExistence type="predicted"/>
<dbReference type="EMBL" id="VIWX01000002">
    <property type="protein sequence ID" value="TWF95198.1"/>
    <property type="molecule type" value="Genomic_DNA"/>
</dbReference>
<accession>A0A561U755</accession>
<dbReference type="AlphaFoldDB" id="A0A561U755"/>
<keyword evidence="2" id="KW-1185">Reference proteome</keyword>
<keyword evidence="1" id="KW-0489">Methyltransferase</keyword>
<reference evidence="1 2" key="1">
    <citation type="submission" date="2019-06" db="EMBL/GenBank/DDBJ databases">
        <title>Sequencing the genomes of 1000 actinobacteria strains.</title>
        <authorList>
            <person name="Klenk H.-P."/>
        </authorList>
    </citation>
    <scope>NUCLEOTIDE SEQUENCE [LARGE SCALE GENOMIC DNA]</scope>
    <source>
        <strain evidence="1 2">DSM 46699</strain>
    </source>
</reference>
<protein>
    <submittedName>
        <fullName evidence="1">S-adenosyl methyltransferase</fullName>
    </submittedName>
</protein>
<dbReference type="RefSeq" id="WP_145738219.1">
    <property type="nucleotide sequence ID" value="NZ_VIWX01000002.1"/>
</dbReference>
<dbReference type="Proteomes" id="UP000316184">
    <property type="component" value="Unassembled WGS sequence"/>
</dbReference>
<dbReference type="InterPro" id="IPR006764">
    <property type="entry name" value="SAM_dep_MeTrfase_SAV2177_type"/>
</dbReference>
<dbReference type="GO" id="GO:0032259">
    <property type="term" value="P:methylation"/>
    <property type="evidence" value="ECO:0007669"/>
    <property type="project" value="UniProtKB-KW"/>
</dbReference>
<gene>
    <name evidence="1" type="ORF">FHU35_12192</name>
</gene>
<keyword evidence="1" id="KW-0808">Transferase</keyword>
<evidence type="ECO:0000313" key="1">
    <source>
        <dbReference type="EMBL" id="TWF95198.1"/>
    </source>
</evidence>
<dbReference type="GO" id="GO:0008168">
    <property type="term" value="F:methyltransferase activity"/>
    <property type="evidence" value="ECO:0007669"/>
    <property type="project" value="UniProtKB-KW"/>
</dbReference>
<dbReference type="OrthoDB" id="5175904at2"/>